<dbReference type="Proteomes" id="UP000799764">
    <property type="component" value="Unassembled WGS sequence"/>
</dbReference>
<feature type="transmembrane region" description="Helical" evidence="1">
    <location>
        <begin position="21"/>
        <end position="40"/>
    </location>
</feature>
<feature type="transmembrane region" description="Helical" evidence="1">
    <location>
        <begin position="52"/>
        <end position="75"/>
    </location>
</feature>
<proteinExistence type="predicted"/>
<comment type="caution">
    <text evidence="2">The sequence shown here is derived from an EMBL/GenBank/DDBJ whole genome shotgun (WGS) entry which is preliminary data.</text>
</comment>
<keyword evidence="3" id="KW-1185">Reference proteome</keyword>
<evidence type="ECO:0000313" key="3">
    <source>
        <dbReference type="Proteomes" id="UP000799764"/>
    </source>
</evidence>
<gene>
    <name evidence="2" type="ORF">P171DRAFT_157040</name>
</gene>
<protein>
    <submittedName>
        <fullName evidence="2">Uncharacterized protein</fullName>
    </submittedName>
</protein>
<sequence>MQKLRCLGKLRGTLGAHFRFLPSRCPCFLFSIEVLLYARGGLADGLCDILKLVFLSLGVCVVLSVAALASVCAILRASHTVLRSGVFTRSAGWLLVHFYARQCHGGKC</sequence>
<evidence type="ECO:0000256" key="1">
    <source>
        <dbReference type="SAM" id="Phobius"/>
    </source>
</evidence>
<dbReference type="EMBL" id="MU001511">
    <property type="protein sequence ID" value="KAF2438823.1"/>
    <property type="molecule type" value="Genomic_DNA"/>
</dbReference>
<dbReference type="AlphaFoldDB" id="A0A9P4P8J0"/>
<evidence type="ECO:0000313" key="2">
    <source>
        <dbReference type="EMBL" id="KAF2438823.1"/>
    </source>
</evidence>
<reference evidence="2" key="1">
    <citation type="journal article" date="2020" name="Stud. Mycol.">
        <title>101 Dothideomycetes genomes: a test case for predicting lifestyles and emergence of pathogens.</title>
        <authorList>
            <person name="Haridas S."/>
            <person name="Albert R."/>
            <person name="Binder M."/>
            <person name="Bloem J."/>
            <person name="Labutti K."/>
            <person name="Salamov A."/>
            <person name="Andreopoulos B."/>
            <person name="Baker S."/>
            <person name="Barry K."/>
            <person name="Bills G."/>
            <person name="Bluhm B."/>
            <person name="Cannon C."/>
            <person name="Castanera R."/>
            <person name="Culley D."/>
            <person name="Daum C."/>
            <person name="Ezra D."/>
            <person name="Gonzalez J."/>
            <person name="Henrissat B."/>
            <person name="Kuo A."/>
            <person name="Liang C."/>
            <person name="Lipzen A."/>
            <person name="Lutzoni F."/>
            <person name="Magnuson J."/>
            <person name="Mondo S."/>
            <person name="Nolan M."/>
            <person name="Ohm R."/>
            <person name="Pangilinan J."/>
            <person name="Park H.-J."/>
            <person name="Ramirez L."/>
            <person name="Alfaro M."/>
            <person name="Sun H."/>
            <person name="Tritt A."/>
            <person name="Yoshinaga Y."/>
            <person name="Zwiers L.-H."/>
            <person name="Turgeon B."/>
            <person name="Goodwin S."/>
            <person name="Spatafora J."/>
            <person name="Crous P."/>
            <person name="Grigoriev I."/>
        </authorList>
    </citation>
    <scope>NUCLEOTIDE SEQUENCE</scope>
    <source>
        <strain evidence="2">CBS 690.94</strain>
    </source>
</reference>
<keyword evidence="1" id="KW-0812">Transmembrane</keyword>
<name>A0A9P4P8J0_9PLEO</name>
<keyword evidence="1" id="KW-0472">Membrane</keyword>
<organism evidence="2 3">
    <name type="scientific">Karstenula rhodostoma CBS 690.94</name>
    <dbReference type="NCBI Taxonomy" id="1392251"/>
    <lineage>
        <taxon>Eukaryota</taxon>
        <taxon>Fungi</taxon>
        <taxon>Dikarya</taxon>
        <taxon>Ascomycota</taxon>
        <taxon>Pezizomycotina</taxon>
        <taxon>Dothideomycetes</taxon>
        <taxon>Pleosporomycetidae</taxon>
        <taxon>Pleosporales</taxon>
        <taxon>Massarineae</taxon>
        <taxon>Didymosphaeriaceae</taxon>
        <taxon>Karstenula</taxon>
    </lineage>
</organism>
<keyword evidence="1" id="KW-1133">Transmembrane helix</keyword>
<accession>A0A9P4P8J0</accession>